<organism evidence="14 15">
    <name type="scientific">Tigriopus californicus</name>
    <name type="common">Marine copepod</name>
    <dbReference type="NCBI Taxonomy" id="6832"/>
    <lineage>
        <taxon>Eukaryota</taxon>
        <taxon>Metazoa</taxon>
        <taxon>Ecdysozoa</taxon>
        <taxon>Arthropoda</taxon>
        <taxon>Crustacea</taxon>
        <taxon>Multicrustacea</taxon>
        <taxon>Hexanauplia</taxon>
        <taxon>Copepoda</taxon>
        <taxon>Harpacticoida</taxon>
        <taxon>Harpacticidae</taxon>
        <taxon>Tigriopus</taxon>
    </lineage>
</organism>
<evidence type="ECO:0000313" key="14">
    <source>
        <dbReference type="EMBL" id="TRY74483.1"/>
    </source>
</evidence>
<feature type="region of interest" description="Disordered" evidence="12">
    <location>
        <begin position="1"/>
        <end position="33"/>
    </location>
</feature>
<dbReference type="Gene3D" id="3.30.160.60">
    <property type="entry name" value="Classic Zinc Finger"/>
    <property type="match status" value="3"/>
</dbReference>
<evidence type="ECO:0000256" key="1">
    <source>
        <dbReference type="ARBA" id="ARBA00004123"/>
    </source>
</evidence>
<dbReference type="InterPro" id="IPR013087">
    <property type="entry name" value="Znf_C2H2_type"/>
</dbReference>
<feature type="domain" description="C2H2-type" evidence="13">
    <location>
        <begin position="363"/>
        <end position="392"/>
    </location>
</feature>
<evidence type="ECO:0000259" key="13">
    <source>
        <dbReference type="PROSITE" id="PS50157"/>
    </source>
</evidence>
<dbReference type="FunFam" id="3.30.160.60:FF:000021">
    <property type="entry name" value="Basic krueppel-like factor 3"/>
    <property type="match status" value="1"/>
</dbReference>
<feature type="domain" description="C2H2-type" evidence="13">
    <location>
        <begin position="333"/>
        <end position="362"/>
    </location>
</feature>
<feature type="domain" description="C2H2-type" evidence="13">
    <location>
        <begin position="393"/>
        <end position="420"/>
    </location>
</feature>
<evidence type="ECO:0000256" key="12">
    <source>
        <dbReference type="SAM" id="MobiDB-lite"/>
    </source>
</evidence>
<dbReference type="SUPFAM" id="SSF57667">
    <property type="entry name" value="beta-beta-alpha zinc fingers"/>
    <property type="match status" value="2"/>
</dbReference>
<keyword evidence="8" id="KW-0238">DNA-binding</keyword>
<dbReference type="InterPro" id="IPR036236">
    <property type="entry name" value="Znf_C2H2_sf"/>
</dbReference>
<accession>A0A553P9Y1</accession>
<keyword evidence="2" id="KW-0678">Repressor</keyword>
<reference evidence="14 15" key="1">
    <citation type="journal article" date="2018" name="Nat. Ecol. Evol.">
        <title>Genomic signatures of mitonuclear coevolution across populations of Tigriopus californicus.</title>
        <authorList>
            <person name="Barreto F.S."/>
            <person name="Watson E.T."/>
            <person name="Lima T.G."/>
            <person name="Willett C.S."/>
            <person name="Edmands S."/>
            <person name="Li W."/>
            <person name="Burton R.S."/>
        </authorList>
    </citation>
    <scope>NUCLEOTIDE SEQUENCE [LARGE SCALE GENOMIC DNA]</scope>
    <source>
        <strain evidence="14 15">San Diego</strain>
    </source>
</reference>
<dbReference type="PROSITE" id="PS50157">
    <property type="entry name" value="ZINC_FINGER_C2H2_2"/>
    <property type="match status" value="3"/>
</dbReference>
<feature type="compositionally biased region" description="Low complexity" evidence="12">
    <location>
        <begin position="14"/>
        <end position="33"/>
    </location>
</feature>
<proteinExistence type="predicted"/>
<feature type="compositionally biased region" description="Polar residues" evidence="12">
    <location>
        <begin position="249"/>
        <end position="266"/>
    </location>
</feature>
<feature type="compositionally biased region" description="Basic residues" evidence="12">
    <location>
        <begin position="1"/>
        <end position="10"/>
    </location>
</feature>
<comment type="caution">
    <text evidence="14">The sequence shown here is derived from an EMBL/GenBank/DDBJ whole genome shotgun (WGS) entry which is preliminary data.</text>
</comment>
<evidence type="ECO:0000256" key="2">
    <source>
        <dbReference type="ARBA" id="ARBA00022491"/>
    </source>
</evidence>
<keyword evidence="9" id="KW-0804">Transcription</keyword>
<keyword evidence="6" id="KW-0862">Zinc</keyword>
<evidence type="ECO:0000256" key="4">
    <source>
        <dbReference type="ARBA" id="ARBA00022737"/>
    </source>
</evidence>
<protein>
    <recommendedName>
        <fullName evidence="13">C2H2-type domain-containing protein</fullName>
    </recommendedName>
</protein>
<keyword evidence="5 11" id="KW-0863">Zinc-finger</keyword>
<evidence type="ECO:0000256" key="5">
    <source>
        <dbReference type="ARBA" id="ARBA00022771"/>
    </source>
</evidence>
<evidence type="ECO:0000256" key="9">
    <source>
        <dbReference type="ARBA" id="ARBA00023163"/>
    </source>
</evidence>
<evidence type="ECO:0000256" key="11">
    <source>
        <dbReference type="PROSITE-ProRule" id="PRU00042"/>
    </source>
</evidence>
<dbReference type="Proteomes" id="UP000318571">
    <property type="component" value="Chromosome 2"/>
</dbReference>
<dbReference type="STRING" id="6832.A0A553P9Y1"/>
<keyword evidence="15" id="KW-1185">Reference proteome</keyword>
<keyword evidence="10" id="KW-0539">Nucleus</keyword>
<evidence type="ECO:0000256" key="7">
    <source>
        <dbReference type="ARBA" id="ARBA00023015"/>
    </source>
</evidence>
<dbReference type="FunFam" id="3.30.160.60:FF:000018">
    <property type="entry name" value="Krueppel-like factor 15"/>
    <property type="match status" value="1"/>
</dbReference>
<gene>
    <name evidence="14" type="ORF">TCAL_01320</name>
</gene>
<feature type="region of interest" description="Disordered" evidence="12">
    <location>
        <begin position="249"/>
        <end position="284"/>
    </location>
</feature>
<dbReference type="GO" id="GO:0000981">
    <property type="term" value="F:DNA-binding transcription factor activity, RNA polymerase II-specific"/>
    <property type="evidence" value="ECO:0007669"/>
    <property type="project" value="TreeGrafter"/>
</dbReference>
<dbReference type="PANTHER" id="PTHR23235:SF150">
    <property type="entry name" value="KRUEPPEL-LIKE FACTOR LUNA"/>
    <property type="match status" value="1"/>
</dbReference>
<dbReference type="GO" id="GO:0005634">
    <property type="term" value="C:nucleus"/>
    <property type="evidence" value="ECO:0007669"/>
    <property type="project" value="UniProtKB-SubCell"/>
</dbReference>
<dbReference type="FunFam" id="3.30.160.60:FF:000563">
    <property type="entry name" value="Krueppel-like factor 8"/>
    <property type="match status" value="1"/>
</dbReference>
<dbReference type="PANTHER" id="PTHR23235">
    <property type="entry name" value="KRUEPPEL-LIKE TRANSCRIPTION FACTOR"/>
    <property type="match status" value="1"/>
</dbReference>
<dbReference type="Pfam" id="PF00096">
    <property type="entry name" value="zf-C2H2"/>
    <property type="match status" value="3"/>
</dbReference>
<evidence type="ECO:0000313" key="15">
    <source>
        <dbReference type="Proteomes" id="UP000318571"/>
    </source>
</evidence>
<dbReference type="AlphaFoldDB" id="A0A553P9Y1"/>
<keyword evidence="7" id="KW-0805">Transcription regulation</keyword>
<dbReference type="PROSITE" id="PS00028">
    <property type="entry name" value="ZINC_FINGER_C2H2_1"/>
    <property type="match status" value="3"/>
</dbReference>
<name>A0A553P9Y1_TIGCA</name>
<dbReference type="SMART" id="SM00355">
    <property type="entry name" value="ZnF_C2H2"/>
    <property type="match status" value="3"/>
</dbReference>
<keyword evidence="4" id="KW-0677">Repeat</keyword>
<dbReference type="GO" id="GO:0008270">
    <property type="term" value="F:zinc ion binding"/>
    <property type="evidence" value="ECO:0007669"/>
    <property type="project" value="UniProtKB-KW"/>
</dbReference>
<keyword evidence="3" id="KW-0479">Metal-binding</keyword>
<dbReference type="EMBL" id="VCGU01000005">
    <property type="protein sequence ID" value="TRY74483.1"/>
    <property type="molecule type" value="Genomic_DNA"/>
</dbReference>
<evidence type="ECO:0000256" key="10">
    <source>
        <dbReference type="ARBA" id="ARBA00023242"/>
    </source>
</evidence>
<evidence type="ECO:0000256" key="8">
    <source>
        <dbReference type="ARBA" id="ARBA00023125"/>
    </source>
</evidence>
<sequence length="420" mass="46836">MRALRPHSRPPRSSPFSTSKSTTFTTTNSSSALATTRTGVLCTAVYEAVSTIQRHDNEDEKECKLMINSEATTRTTTTTKRTALSTTASNHVEEGLSQARHKINTLDEEHELSTGIGGENDDVGIMVLNQEMDPPEMEGEPKRGSGGSKVDNLSVELQQKLCQSNVGDRLTSDTDHGSDDFRQALCPVLKGASRRKRARPTKTLTVSEHTDHGPLIHNLRLPPSIQIEPIPITSPLQDSQKVILSVPQYSPLCSNDPQSETQSNSPEPEVEDKKSRSPKRKKAKGIELVFDHSIWNATVHDPSQDSSPIMVKDLVYKEEAPESFPSSVRRKNHVCDFPGCDKIYTKSSHLKAHKRTHTGEKPYECSWDGCGWKFARSDELTRHYRKHTGAKPFKCNNCDRTFSRSDHLSLHMKRHATSTS</sequence>
<evidence type="ECO:0000256" key="3">
    <source>
        <dbReference type="ARBA" id="ARBA00022723"/>
    </source>
</evidence>
<evidence type="ECO:0000256" key="6">
    <source>
        <dbReference type="ARBA" id="ARBA00022833"/>
    </source>
</evidence>
<dbReference type="GO" id="GO:0000978">
    <property type="term" value="F:RNA polymerase II cis-regulatory region sequence-specific DNA binding"/>
    <property type="evidence" value="ECO:0007669"/>
    <property type="project" value="TreeGrafter"/>
</dbReference>
<comment type="subcellular location">
    <subcellularLocation>
        <location evidence="1">Nucleus</location>
    </subcellularLocation>
</comment>